<evidence type="ECO:0000256" key="4">
    <source>
        <dbReference type="ARBA" id="ARBA00023136"/>
    </source>
</evidence>
<evidence type="ECO:0000256" key="5">
    <source>
        <dbReference type="ARBA" id="ARBA00038359"/>
    </source>
</evidence>
<accession>A0A1L9UZH0</accession>
<feature type="domain" description="Rhodopsin" evidence="7">
    <location>
        <begin position="28"/>
        <end position="288"/>
    </location>
</feature>
<dbReference type="PANTHER" id="PTHR33048:SF157">
    <property type="entry name" value="INTEGRAL MEMBRANE PROTEIN"/>
    <property type="match status" value="1"/>
</dbReference>
<dbReference type="InterPro" id="IPR049326">
    <property type="entry name" value="Rhodopsin_dom_fungi"/>
</dbReference>
<keyword evidence="9" id="KW-1185">Reference proteome</keyword>
<dbReference type="GO" id="GO:0016020">
    <property type="term" value="C:membrane"/>
    <property type="evidence" value="ECO:0007669"/>
    <property type="project" value="UniProtKB-SubCell"/>
</dbReference>
<feature type="transmembrane region" description="Helical" evidence="6">
    <location>
        <begin position="189"/>
        <end position="211"/>
    </location>
</feature>
<evidence type="ECO:0000256" key="1">
    <source>
        <dbReference type="ARBA" id="ARBA00004141"/>
    </source>
</evidence>
<dbReference type="Pfam" id="PF20684">
    <property type="entry name" value="Fung_rhodopsin"/>
    <property type="match status" value="1"/>
</dbReference>
<proteinExistence type="inferred from homology"/>
<keyword evidence="3 6" id="KW-1133">Transmembrane helix</keyword>
<dbReference type="EMBL" id="KV878679">
    <property type="protein sequence ID" value="OJJ77060.1"/>
    <property type="molecule type" value="Genomic_DNA"/>
</dbReference>
<feature type="transmembrane region" description="Helical" evidence="6">
    <location>
        <begin position="260"/>
        <end position="283"/>
    </location>
</feature>
<dbReference type="Proteomes" id="UP000184499">
    <property type="component" value="Unassembled WGS sequence"/>
</dbReference>
<evidence type="ECO:0000313" key="8">
    <source>
        <dbReference type="EMBL" id="OJJ77060.1"/>
    </source>
</evidence>
<organism evidence="8 9">
    <name type="scientific">Aspergillus brasiliensis (strain CBS 101740 / IMI 381727 / IBT 21946)</name>
    <dbReference type="NCBI Taxonomy" id="767769"/>
    <lineage>
        <taxon>Eukaryota</taxon>
        <taxon>Fungi</taxon>
        <taxon>Dikarya</taxon>
        <taxon>Ascomycota</taxon>
        <taxon>Pezizomycotina</taxon>
        <taxon>Eurotiomycetes</taxon>
        <taxon>Eurotiomycetidae</taxon>
        <taxon>Eurotiales</taxon>
        <taxon>Aspergillaceae</taxon>
        <taxon>Aspergillus</taxon>
        <taxon>Aspergillus subgen. Circumdati</taxon>
    </lineage>
</organism>
<keyword evidence="2 6" id="KW-0812">Transmembrane</keyword>
<feature type="transmembrane region" description="Helical" evidence="6">
    <location>
        <begin position="101"/>
        <end position="123"/>
    </location>
</feature>
<dbReference type="GeneID" id="93574476"/>
<dbReference type="InterPro" id="IPR052337">
    <property type="entry name" value="SAT4-like"/>
</dbReference>
<feature type="transmembrane region" description="Helical" evidence="6">
    <location>
        <begin position="135"/>
        <end position="161"/>
    </location>
</feature>
<dbReference type="AlphaFoldDB" id="A0A1L9UZH0"/>
<reference evidence="9" key="1">
    <citation type="journal article" date="2017" name="Genome Biol.">
        <title>Comparative genomics reveals high biological diversity and specific adaptations in the industrially and medically important fungal genus Aspergillus.</title>
        <authorList>
            <person name="de Vries R.P."/>
            <person name="Riley R."/>
            <person name="Wiebenga A."/>
            <person name="Aguilar-Osorio G."/>
            <person name="Amillis S."/>
            <person name="Uchima C.A."/>
            <person name="Anderluh G."/>
            <person name="Asadollahi M."/>
            <person name="Askin M."/>
            <person name="Barry K."/>
            <person name="Battaglia E."/>
            <person name="Bayram O."/>
            <person name="Benocci T."/>
            <person name="Braus-Stromeyer S.A."/>
            <person name="Caldana C."/>
            <person name="Canovas D."/>
            <person name="Cerqueira G.C."/>
            <person name="Chen F."/>
            <person name="Chen W."/>
            <person name="Choi C."/>
            <person name="Clum A."/>
            <person name="Dos Santos R.A."/>
            <person name="Damasio A.R."/>
            <person name="Diallinas G."/>
            <person name="Emri T."/>
            <person name="Fekete E."/>
            <person name="Flipphi M."/>
            <person name="Freyberg S."/>
            <person name="Gallo A."/>
            <person name="Gournas C."/>
            <person name="Habgood R."/>
            <person name="Hainaut M."/>
            <person name="Harispe M.L."/>
            <person name="Henrissat B."/>
            <person name="Hilden K.S."/>
            <person name="Hope R."/>
            <person name="Hossain A."/>
            <person name="Karabika E."/>
            <person name="Karaffa L."/>
            <person name="Karanyi Z."/>
            <person name="Krasevec N."/>
            <person name="Kuo A."/>
            <person name="Kusch H."/>
            <person name="LaButti K."/>
            <person name="Lagendijk E.L."/>
            <person name="Lapidus A."/>
            <person name="Levasseur A."/>
            <person name="Lindquist E."/>
            <person name="Lipzen A."/>
            <person name="Logrieco A.F."/>
            <person name="MacCabe A."/>
            <person name="Maekelae M.R."/>
            <person name="Malavazi I."/>
            <person name="Melin P."/>
            <person name="Meyer V."/>
            <person name="Mielnichuk N."/>
            <person name="Miskei M."/>
            <person name="Molnar A.P."/>
            <person name="Mule G."/>
            <person name="Ngan C.Y."/>
            <person name="Orejas M."/>
            <person name="Orosz E."/>
            <person name="Ouedraogo J.P."/>
            <person name="Overkamp K.M."/>
            <person name="Park H.-S."/>
            <person name="Perrone G."/>
            <person name="Piumi F."/>
            <person name="Punt P.J."/>
            <person name="Ram A.F."/>
            <person name="Ramon A."/>
            <person name="Rauscher S."/>
            <person name="Record E."/>
            <person name="Riano-Pachon D.M."/>
            <person name="Robert V."/>
            <person name="Roehrig J."/>
            <person name="Ruller R."/>
            <person name="Salamov A."/>
            <person name="Salih N.S."/>
            <person name="Samson R.A."/>
            <person name="Sandor E."/>
            <person name="Sanguinetti M."/>
            <person name="Schuetze T."/>
            <person name="Sepcic K."/>
            <person name="Shelest E."/>
            <person name="Sherlock G."/>
            <person name="Sophianopoulou V."/>
            <person name="Squina F.M."/>
            <person name="Sun H."/>
            <person name="Susca A."/>
            <person name="Todd R.B."/>
            <person name="Tsang A."/>
            <person name="Unkles S.E."/>
            <person name="van de Wiele N."/>
            <person name="van Rossen-Uffink D."/>
            <person name="Oliveira J.V."/>
            <person name="Vesth T.C."/>
            <person name="Visser J."/>
            <person name="Yu J.-H."/>
            <person name="Zhou M."/>
            <person name="Andersen M.R."/>
            <person name="Archer D.B."/>
            <person name="Baker S.E."/>
            <person name="Benoit I."/>
            <person name="Brakhage A.A."/>
            <person name="Braus G.H."/>
            <person name="Fischer R."/>
            <person name="Frisvad J.C."/>
            <person name="Goldman G.H."/>
            <person name="Houbraken J."/>
            <person name="Oakley B."/>
            <person name="Pocsi I."/>
            <person name="Scazzocchio C."/>
            <person name="Seiboth B."/>
            <person name="vanKuyk P.A."/>
            <person name="Wortman J."/>
            <person name="Dyer P.S."/>
            <person name="Grigoriev I.V."/>
        </authorList>
    </citation>
    <scope>NUCLEOTIDE SEQUENCE [LARGE SCALE GENOMIC DNA]</scope>
    <source>
        <strain evidence="9">CBS 101740 / IMI 381727 / IBT 21946</strain>
    </source>
</reference>
<comment type="subcellular location">
    <subcellularLocation>
        <location evidence="1">Membrane</location>
        <topology evidence="1">Multi-pass membrane protein</topology>
    </subcellularLocation>
</comment>
<feature type="transmembrane region" description="Helical" evidence="6">
    <location>
        <begin position="223"/>
        <end position="248"/>
    </location>
</feature>
<evidence type="ECO:0000256" key="6">
    <source>
        <dbReference type="SAM" id="Phobius"/>
    </source>
</evidence>
<dbReference type="OrthoDB" id="5393606at2759"/>
<feature type="transmembrane region" description="Helical" evidence="6">
    <location>
        <begin position="44"/>
        <end position="65"/>
    </location>
</feature>
<evidence type="ECO:0000256" key="2">
    <source>
        <dbReference type="ARBA" id="ARBA00022692"/>
    </source>
</evidence>
<sequence length="379" mass="42193">MSRTYATPAAIITVSILFPVLGIVTVALRFYTRKKTKSVLWIDDWLTLPALGLECVLAALLLWGATTEALGGHLPQPDDPRPNAYIFSTSEQQIRLLQIQYFADIVTVLAFGFTKLSILYFYRSIFCSRRTIRTAFHYVTMFMIALVSVWTIVFGFGTIFLCGAHPENAWGTIAVVTTECSLQVPLVEAYAISDFIMDVIIWLLPLPRIWLLNISVRQRMALGLVFLVGLLAIAASATRMAIYIAHLINPFAQSDGETLVSYLLFWTMVECGLGVIVICLPALRPMYRKIELNSFIGSFRRYLHRGSKPTTSRGIRLNSRNDSVNSISSNMNLVRPWHPGPTTTSIAVGRNAPASQHLQNTETGIQVTREIELATLGSS</sequence>
<feature type="transmembrane region" description="Helical" evidence="6">
    <location>
        <begin position="6"/>
        <end position="32"/>
    </location>
</feature>
<name>A0A1L9UZH0_ASPBC</name>
<protein>
    <recommendedName>
        <fullName evidence="7">Rhodopsin domain-containing protein</fullName>
    </recommendedName>
</protein>
<dbReference type="RefSeq" id="XP_067484307.1">
    <property type="nucleotide sequence ID" value="XM_067621988.1"/>
</dbReference>
<evidence type="ECO:0000256" key="3">
    <source>
        <dbReference type="ARBA" id="ARBA00022989"/>
    </source>
</evidence>
<dbReference type="VEuPathDB" id="FungiDB:ASPBRDRAFT_224665"/>
<evidence type="ECO:0000259" key="7">
    <source>
        <dbReference type="Pfam" id="PF20684"/>
    </source>
</evidence>
<dbReference type="PANTHER" id="PTHR33048">
    <property type="entry name" value="PTH11-LIKE INTEGRAL MEMBRANE PROTEIN (AFU_ORTHOLOGUE AFUA_5G11245)"/>
    <property type="match status" value="1"/>
</dbReference>
<evidence type="ECO:0000313" key="9">
    <source>
        <dbReference type="Proteomes" id="UP000184499"/>
    </source>
</evidence>
<keyword evidence="4 6" id="KW-0472">Membrane</keyword>
<dbReference type="STRING" id="767769.A0A1L9UZH0"/>
<comment type="similarity">
    <text evidence="5">Belongs to the SAT4 family.</text>
</comment>
<gene>
    <name evidence="8" type="ORF">ASPBRDRAFT_224665</name>
</gene>